<evidence type="ECO:0000256" key="1">
    <source>
        <dbReference type="SAM" id="MobiDB-lite"/>
    </source>
</evidence>
<name>A0AAV0FBJ0_9ASTE</name>
<feature type="region of interest" description="Disordered" evidence="1">
    <location>
        <begin position="41"/>
        <end position="65"/>
    </location>
</feature>
<comment type="caution">
    <text evidence="2">The sequence shown here is derived from an EMBL/GenBank/DDBJ whole genome shotgun (WGS) entry which is preliminary data.</text>
</comment>
<reference evidence="2" key="1">
    <citation type="submission" date="2022-07" db="EMBL/GenBank/DDBJ databases">
        <authorList>
            <person name="Macas J."/>
            <person name="Novak P."/>
            <person name="Neumann P."/>
        </authorList>
    </citation>
    <scope>NUCLEOTIDE SEQUENCE</scope>
</reference>
<proteinExistence type="predicted"/>
<dbReference type="AlphaFoldDB" id="A0AAV0FBJ0"/>
<dbReference type="Proteomes" id="UP001152523">
    <property type="component" value="Unassembled WGS sequence"/>
</dbReference>
<accession>A0AAV0FBJ0</accession>
<keyword evidence="3" id="KW-1185">Reference proteome</keyword>
<evidence type="ECO:0000313" key="3">
    <source>
        <dbReference type="Proteomes" id="UP001152523"/>
    </source>
</evidence>
<evidence type="ECO:0000313" key="2">
    <source>
        <dbReference type="EMBL" id="CAH9132873.1"/>
    </source>
</evidence>
<organism evidence="2 3">
    <name type="scientific">Cuscuta epithymum</name>
    <dbReference type="NCBI Taxonomy" id="186058"/>
    <lineage>
        <taxon>Eukaryota</taxon>
        <taxon>Viridiplantae</taxon>
        <taxon>Streptophyta</taxon>
        <taxon>Embryophyta</taxon>
        <taxon>Tracheophyta</taxon>
        <taxon>Spermatophyta</taxon>
        <taxon>Magnoliopsida</taxon>
        <taxon>eudicotyledons</taxon>
        <taxon>Gunneridae</taxon>
        <taxon>Pentapetalae</taxon>
        <taxon>asterids</taxon>
        <taxon>lamiids</taxon>
        <taxon>Solanales</taxon>
        <taxon>Convolvulaceae</taxon>
        <taxon>Cuscuteae</taxon>
        <taxon>Cuscuta</taxon>
        <taxon>Cuscuta subgen. Cuscuta</taxon>
    </lineage>
</organism>
<dbReference type="EMBL" id="CAMAPF010000973">
    <property type="protein sequence ID" value="CAH9132873.1"/>
    <property type="molecule type" value="Genomic_DNA"/>
</dbReference>
<sequence length="105" mass="11952">MSVYHFARKSDICRVSKMRCYNNVNEHIRVMAREEDNFEVKRAKGSSTKANTSEKGKNSQKVNIEGSHAVWTGPLTPCRQAPHAVRMRQGLGIFGRKIRTPCTLF</sequence>
<protein>
    <submittedName>
        <fullName evidence="2">Uncharacterized protein</fullName>
    </submittedName>
</protein>
<gene>
    <name evidence="2" type="ORF">CEPIT_LOCUS32515</name>
</gene>